<dbReference type="Proteomes" id="UP000525078">
    <property type="component" value="Unassembled WGS sequence"/>
</dbReference>
<proteinExistence type="predicted"/>
<comment type="caution">
    <text evidence="1">The sequence shown here is derived from an EMBL/GenBank/DDBJ whole genome shotgun (WGS) entry which is preliminary data.</text>
</comment>
<organism evidence="1 2">
    <name type="scientific">Cannabis sativa</name>
    <name type="common">Hemp</name>
    <name type="synonym">Marijuana</name>
    <dbReference type="NCBI Taxonomy" id="3483"/>
    <lineage>
        <taxon>Eukaryota</taxon>
        <taxon>Viridiplantae</taxon>
        <taxon>Streptophyta</taxon>
        <taxon>Embryophyta</taxon>
        <taxon>Tracheophyta</taxon>
        <taxon>Spermatophyta</taxon>
        <taxon>Magnoliopsida</taxon>
        <taxon>eudicotyledons</taxon>
        <taxon>Gunneridae</taxon>
        <taxon>Pentapetalae</taxon>
        <taxon>rosids</taxon>
        <taxon>fabids</taxon>
        <taxon>Rosales</taxon>
        <taxon>Cannabaceae</taxon>
        <taxon>Cannabis</taxon>
    </lineage>
</organism>
<dbReference type="EMBL" id="JAATIP010000251">
    <property type="protein sequence ID" value="KAF4356584.1"/>
    <property type="molecule type" value="Genomic_DNA"/>
</dbReference>
<name>A0A7J6EE26_CANSA</name>
<protein>
    <submittedName>
        <fullName evidence="1">Uncharacterized protein</fullName>
    </submittedName>
</protein>
<dbReference type="AlphaFoldDB" id="A0A7J6EE26"/>
<accession>A0A7J6EE26</accession>
<evidence type="ECO:0000313" key="1">
    <source>
        <dbReference type="EMBL" id="KAF4356584.1"/>
    </source>
</evidence>
<sequence>MERLPSLCAQMRVASLSAQIRCKS</sequence>
<evidence type="ECO:0000313" key="2">
    <source>
        <dbReference type="Proteomes" id="UP000525078"/>
    </source>
</evidence>
<gene>
    <name evidence="1" type="ORF">F8388_006328</name>
</gene>
<reference evidence="1 2" key="1">
    <citation type="journal article" date="2020" name="bioRxiv">
        <title>Sequence and annotation of 42 cannabis genomes reveals extensive copy number variation in cannabinoid synthesis and pathogen resistance genes.</title>
        <authorList>
            <person name="Mckernan K.J."/>
            <person name="Helbert Y."/>
            <person name="Kane L.T."/>
            <person name="Ebling H."/>
            <person name="Zhang L."/>
            <person name="Liu B."/>
            <person name="Eaton Z."/>
            <person name="Mclaughlin S."/>
            <person name="Kingan S."/>
            <person name="Baybayan P."/>
            <person name="Concepcion G."/>
            <person name="Jordan M."/>
            <person name="Riva A."/>
            <person name="Barbazuk W."/>
            <person name="Harkins T."/>
        </authorList>
    </citation>
    <scope>NUCLEOTIDE SEQUENCE [LARGE SCALE GENOMIC DNA]</scope>
    <source>
        <strain evidence="2">cv. Jamaican Lion 4</strain>
        <tissue evidence="1">Leaf</tissue>
    </source>
</reference>